<dbReference type="InterPro" id="IPR050109">
    <property type="entry name" value="HTH-type_TetR-like_transc_reg"/>
</dbReference>
<keyword evidence="1" id="KW-0805">Transcription regulation</keyword>
<dbReference type="Proteomes" id="UP000431401">
    <property type="component" value="Unassembled WGS sequence"/>
</dbReference>
<evidence type="ECO:0000256" key="4">
    <source>
        <dbReference type="PROSITE-ProRule" id="PRU00335"/>
    </source>
</evidence>
<feature type="domain" description="HTH tetR-type" evidence="5">
    <location>
        <begin position="11"/>
        <end position="71"/>
    </location>
</feature>
<sequence length="209" mass="22501">MTGAATGRGRIDKRRAILDAAFAVFARRGYAQACVQEIADEAGVAKPTVYNHLTDKETLLREAVEAAADVISAECLAAVGRISEHGSDPEAALRDSAHRMLRICNSERSRALRALTYAQLTTFPDLADTVQDRTSHRIAEALADRFARLVVAGQLRAPDPVLAAEQFLALLTGPLESRSRLGTRKVPVAELKTIADAAADTFLSAYATR</sequence>
<proteinExistence type="predicted"/>
<dbReference type="AlphaFoldDB" id="A0A7K0E0Z7"/>
<evidence type="ECO:0000313" key="6">
    <source>
        <dbReference type="EMBL" id="MQY30784.1"/>
    </source>
</evidence>
<dbReference type="InterPro" id="IPR036271">
    <property type="entry name" value="Tet_transcr_reg_TetR-rel_C_sf"/>
</dbReference>
<protein>
    <recommendedName>
        <fullName evidence="5">HTH tetR-type domain-containing protein</fullName>
    </recommendedName>
</protein>
<keyword evidence="7" id="KW-1185">Reference proteome</keyword>
<dbReference type="SUPFAM" id="SSF46689">
    <property type="entry name" value="Homeodomain-like"/>
    <property type="match status" value="1"/>
</dbReference>
<dbReference type="PANTHER" id="PTHR30055:SF146">
    <property type="entry name" value="HTH-TYPE TRANSCRIPTIONAL DUAL REGULATOR CECR"/>
    <property type="match status" value="1"/>
</dbReference>
<evidence type="ECO:0000313" key="7">
    <source>
        <dbReference type="Proteomes" id="UP000431401"/>
    </source>
</evidence>
<dbReference type="Pfam" id="PF14246">
    <property type="entry name" value="TetR_C_7"/>
    <property type="match status" value="1"/>
</dbReference>
<dbReference type="RefSeq" id="WP_319943832.1">
    <property type="nucleotide sequence ID" value="NZ_WEGI01000015.1"/>
</dbReference>
<dbReference type="InterPro" id="IPR009057">
    <property type="entry name" value="Homeodomain-like_sf"/>
</dbReference>
<dbReference type="GO" id="GO:0003700">
    <property type="term" value="F:DNA-binding transcription factor activity"/>
    <property type="evidence" value="ECO:0007669"/>
    <property type="project" value="TreeGrafter"/>
</dbReference>
<keyword evidence="3" id="KW-0804">Transcription</keyword>
<dbReference type="GO" id="GO:0045892">
    <property type="term" value="P:negative regulation of DNA-templated transcription"/>
    <property type="evidence" value="ECO:0007669"/>
    <property type="project" value="UniProtKB-ARBA"/>
</dbReference>
<organism evidence="6 7">
    <name type="scientific">Nocardia aurantia</name>
    <dbReference type="NCBI Taxonomy" id="2585199"/>
    <lineage>
        <taxon>Bacteria</taxon>
        <taxon>Bacillati</taxon>
        <taxon>Actinomycetota</taxon>
        <taxon>Actinomycetes</taxon>
        <taxon>Mycobacteriales</taxon>
        <taxon>Nocardiaceae</taxon>
        <taxon>Nocardia</taxon>
    </lineage>
</organism>
<dbReference type="InterPro" id="IPR039536">
    <property type="entry name" value="TetR_C_Proteobacteria"/>
</dbReference>
<dbReference type="InterPro" id="IPR001647">
    <property type="entry name" value="HTH_TetR"/>
</dbReference>
<evidence type="ECO:0000256" key="2">
    <source>
        <dbReference type="ARBA" id="ARBA00023125"/>
    </source>
</evidence>
<evidence type="ECO:0000256" key="1">
    <source>
        <dbReference type="ARBA" id="ARBA00023015"/>
    </source>
</evidence>
<dbReference type="Gene3D" id="1.10.10.60">
    <property type="entry name" value="Homeodomain-like"/>
    <property type="match status" value="1"/>
</dbReference>
<dbReference type="PRINTS" id="PR00455">
    <property type="entry name" value="HTHTETR"/>
</dbReference>
<dbReference type="GO" id="GO:0000976">
    <property type="term" value="F:transcription cis-regulatory region binding"/>
    <property type="evidence" value="ECO:0007669"/>
    <property type="project" value="TreeGrafter"/>
</dbReference>
<name>A0A7K0E0Z7_9NOCA</name>
<accession>A0A7K0E0Z7</accession>
<dbReference type="PANTHER" id="PTHR30055">
    <property type="entry name" value="HTH-TYPE TRANSCRIPTIONAL REGULATOR RUTR"/>
    <property type="match status" value="1"/>
</dbReference>
<dbReference type="Gene3D" id="1.10.357.10">
    <property type="entry name" value="Tetracycline Repressor, domain 2"/>
    <property type="match status" value="1"/>
</dbReference>
<gene>
    <name evidence="6" type="ORF">NRB56_63880</name>
</gene>
<dbReference type="PROSITE" id="PS50977">
    <property type="entry name" value="HTH_TETR_2"/>
    <property type="match status" value="1"/>
</dbReference>
<evidence type="ECO:0000256" key="3">
    <source>
        <dbReference type="ARBA" id="ARBA00023163"/>
    </source>
</evidence>
<feature type="DNA-binding region" description="H-T-H motif" evidence="4">
    <location>
        <begin position="34"/>
        <end position="53"/>
    </location>
</feature>
<evidence type="ECO:0000259" key="5">
    <source>
        <dbReference type="PROSITE" id="PS50977"/>
    </source>
</evidence>
<comment type="caution">
    <text evidence="6">The sequence shown here is derived from an EMBL/GenBank/DDBJ whole genome shotgun (WGS) entry which is preliminary data.</text>
</comment>
<dbReference type="SUPFAM" id="SSF48498">
    <property type="entry name" value="Tetracyclin repressor-like, C-terminal domain"/>
    <property type="match status" value="1"/>
</dbReference>
<dbReference type="Pfam" id="PF00440">
    <property type="entry name" value="TetR_N"/>
    <property type="match status" value="1"/>
</dbReference>
<dbReference type="EMBL" id="WEGI01000015">
    <property type="protein sequence ID" value="MQY30784.1"/>
    <property type="molecule type" value="Genomic_DNA"/>
</dbReference>
<dbReference type="FunFam" id="1.10.10.60:FF:000141">
    <property type="entry name" value="TetR family transcriptional regulator"/>
    <property type="match status" value="1"/>
</dbReference>
<keyword evidence="2 4" id="KW-0238">DNA-binding</keyword>
<reference evidence="6 7" key="1">
    <citation type="submission" date="2019-10" db="EMBL/GenBank/DDBJ databases">
        <title>Nocardia macrotermitis sp. nov. and Nocardia aurantia sp. nov., isolated from the gut of fungus growing-termite Macrotermes natalensis.</title>
        <authorList>
            <person name="Benndorf R."/>
            <person name="Schwitalla J."/>
            <person name="Martin K."/>
            <person name="De Beer W."/>
            <person name="Kaster A.-K."/>
            <person name="Vollmers J."/>
            <person name="Poulsen M."/>
            <person name="Beemelmanns C."/>
        </authorList>
    </citation>
    <scope>NUCLEOTIDE SEQUENCE [LARGE SCALE GENOMIC DNA]</scope>
    <source>
        <strain evidence="6 7">RB56</strain>
    </source>
</reference>